<feature type="chain" id="PRO_5020641279" description="Secreted protein" evidence="1">
    <location>
        <begin position="18"/>
        <end position="90"/>
    </location>
</feature>
<name>A0A4S2MTX6_9PEZI</name>
<organism evidence="2 3">
    <name type="scientific">Ascodesmis nigricans</name>
    <dbReference type="NCBI Taxonomy" id="341454"/>
    <lineage>
        <taxon>Eukaryota</taxon>
        <taxon>Fungi</taxon>
        <taxon>Dikarya</taxon>
        <taxon>Ascomycota</taxon>
        <taxon>Pezizomycotina</taxon>
        <taxon>Pezizomycetes</taxon>
        <taxon>Pezizales</taxon>
        <taxon>Ascodesmidaceae</taxon>
        <taxon>Ascodesmis</taxon>
    </lineage>
</organism>
<evidence type="ECO:0000256" key="1">
    <source>
        <dbReference type="SAM" id="SignalP"/>
    </source>
</evidence>
<dbReference type="AlphaFoldDB" id="A0A4S2MTX6"/>
<feature type="signal peptide" evidence="1">
    <location>
        <begin position="1"/>
        <end position="17"/>
    </location>
</feature>
<evidence type="ECO:0000313" key="2">
    <source>
        <dbReference type="EMBL" id="TGZ79960.1"/>
    </source>
</evidence>
<gene>
    <name evidence="2" type="ORF">EX30DRAFT_342036</name>
</gene>
<evidence type="ECO:0000313" key="3">
    <source>
        <dbReference type="Proteomes" id="UP000298138"/>
    </source>
</evidence>
<keyword evidence="3" id="KW-1185">Reference proteome</keyword>
<protein>
    <recommendedName>
        <fullName evidence="4">Secreted protein</fullName>
    </recommendedName>
</protein>
<evidence type="ECO:0008006" key="4">
    <source>
        <dbReference type="Google" id="ProtNLM"/>
    </source>
</evidence>
<dbReference type="Proteomes" id="UP000298138">
    <property type="component" value="Unassembled WGS sequence"/>
</dbReference>
<reference evidence="2 3" key="1">
    <citation type="submission" date="2019-04" db="EMBL/GenBank/DDBJ databases">
        <title>Comparative genomics and transcriptomics to analyze fruiting body development in filamentous ascomycetes.</title>
        <authorList>
            <consortium name="DOE Joint Genome Institute"/>
            <person name="Lutkenhaus R."/>
            <person name="Traeger S."/>
            <person name="Breuer J."/>
            <person name="Kuo A."/>
            <person name="Lipzen A."/>
            <person name="Pangilinan J."/>
            <person name="Dilworth D."/>
            <person name="Sandor L."/>
            <person name="Poggeler S."/>
            <person name="Barry K."/>
            <person name="Grigoriev I.V."/>
            <person name="Nowrousian M."/>
        </authorList>
    </citation>
    <scope>NUCLEOTIDE SEQUENCE [LARGE SCALE GENOMIC DNA]</scope>
    <source>
        <strain evidence="2 3">CBS 389.68</strain>
    </source>
</reference>
<dbReference type="EMBL" id="ML220128">
    <property type="protein sequence ID" value="TGZ79960.1"/>
    <property type="molecule type" value="Genomic_DNA"/>
</dbReference>
<proteinExistence type="predicted"/>
<accession>A0A4S2MTX6</accession>
<sequence>MNRAIITLIMIPISASAEMIRFDSPEAGGCGHFTEARMGLARPRRRVAGLCEVSSPLRWITFCAHYMGPRLQIRWWRWRGEESWLSCGGG</sequence>
<dbReference type="InParanoid" id="A0A4S2MTX6"/>
<keyword evidence="1" id="KW-0732">Signal</keyword>